<gene>
    <name evidence="1" type="ORF">Mucpa_0925</name>
</gene>
<sequence length="732" mass="84389">MLSLRPNQITQIHYLLITQKDDLFIPFIPPEELEGPALDFVRRLPKDILQIDNPVNFFENAYRLRNDNPYRLNVLYPSSLIPYLANSRRNIIRLYLINTNVPELDSVLNTLMDAHQPLNYYFFFNKKDDQPLGLDNEVSDPGEFLRMLYAEHQHILKLIGAPDITFHPHVDLYSRDFYDFPVFVPAQNNYHLLNSIIGNFKYGPGTIEKSKEEIKAEHERELIEAQKAPYSFGRLKTLIRSTRKIDKFFELMREHNIIKPVHAIETMYSPLLIIAPYQNPDLVKLDRSSASAEFDEELVNLLTSLDFEQTQNYINSLPPMTEASMRMVMRVTLQKIKYLDSLGALHASFAYSPIIRLPFQGKTLNQTLSAFDASQIEQYADHETRKILKDTISKFGSQLAERTLSPGLKAKLLVENRQIVAITDLPIEWLETDGVPLSFTHDICRLPETALHGLMSSFAANEHFIYTVPKDILKKTLVIFGSNDMELLPWRYQVKELAKTHEFVTEVCLSVAAAVKAFRKYKPDLLIFDCHGGYNSENKTSFLMLGDEQLTGPLVVLHNISAPLVFLCACNTAPTYGTINTIANAFFENHCLSVTTTYLPIAIDSSSTLYLRLLNNLRLAATEPIHPNWLSFLSHMIRTSYISETFRQSLDLKTGGGIYRRNMQEQANAYNRSMLFHQRRKVYSEQTYKQPNEQQVIPEYLFYSNLGRSDLIHFDIYMERFNELNNIKGHTN</sequence>
<proteinExistence type="predicted"/>
<accession>H1YCT4</accession>
<dbReference type="OrthoDB" id="7784388at2"/>
<dbReference type="eggNOG" id="ENOG502ZB6A">
    <property type="taxonomic scope" value="Bacteria"/>
</dbReference>
<reference evidence="1" key="1">
    <citation type="submission" date="2011-09" db="EMBL/GenBank/DDBJ databases">
        <title>The permanent draft genome of Mucilaginibacter paludis DSM 18603.</title>
        <authorList>
            <consortium name="US DOE Joint Genome Institute (JGI-PGF)"/>
            <person name="Lucas S."/>
            <person name="Han J."/>
            <person name="Lapidus A."/>
            <person name="Bruce D."/>
            <person name="Goodwin L."/>
            <person name="Pitluck S."/>
            <person name="Peters L."/>
            <person name="Kyrpides N."/>
            <person name="Mavromatis K."/>
            <person name="Ivanova N."/>
            <person name="Mikhailova N."/>
            <person name="Held B."/>
            <person name="Detter J.C."/>
            <person name="Tapia R."/>
            <person name="Han C."/>
            <person name="Land M."/>
            <person name="Hauser L."/>
            <person name="Markowitz V."/>
            <person name="Cheng J.-F."/>
            <person name="Hugenholtz P."/>
            <person name="Woyke T."/>
            <person name="Wu D."/>
            <person name="Tindall B."/>
            <person name="Brambilla E."/>
            <person name="Klenk H.-P."/>
            <person name="Eisen J.A."/>
        </authorList>
    </citation>
    <scope>NUCLEOTIDE SEQUENCE [LARGE SCALE GENOMIC DNA]</scope>
    <source>
        <strain evidence="1">DSM 18603</strain>
    </source>
</reference>
<organism evidence="1 2">
    <name type="scientific">Mucilaginibacter paludis DSM 18603</name>
    <dbReference type="NCBI Taxonomy" id="714943"/>
    <lineage>
        <taxon>Bacteria</taxon>
        <taxon>Pseudomonadati</taxon>
        <taxon>Bacteroidota</taxon>
        <taxon>Sphingobacteriia</taxon>
        <taxon>Sphingobacteriales</taxon>
        <taxon>Sphingobacteriaceae</taxon>
        <taxon>Mucilaginibacter</taxon>
    </lineage>
</organism>
<keyword evidence="2" id="KW-1185">Reference proteome</keyword>
<dbReference type="EMBL" id="CM001403">
    <property type="protein sequence ID" value="EHQ25105.1"/>
    <property type="molecule type" value="Genomic_DNA"/>
</dbReference>
<evidence type="ECO:0000313" key="1">
    <source>
        <dbReference type="EMBL" id="EHQ25105.1"/>
    </source>
</evidence>
<evidence type="ECO:0008006" key="3">
    <source>
        <dbReference type="Google" id="ProtNLM"/>
    </source>
</evidence>
<dbReference type="STRING" id="714943.Mucpa_0925"/>
<dbReference type="HOGENOM" id="CLU_377595_0_0_10"/>
<dbReference type="AlphaFoldDB" id="H1YCT4"/>
<evidence type="ECO:0000313" key="2">
    <source>
        <dbReference type="Proteomes" id="UP000002774"/>
    </source>
</evidence>
<protein>
    <recommendedName>
        <fullName evidence="3">CHAT domain-containing protein</fullName>
    </recommendedName>
</protein>
<name>H1YCT4_9SPHI</name>
<dbReference type="RefSeq" id="WP_008504742.1">
    <property type="nucleotide sequence ID" value="NZ_CM001403.1"/>
</dbReference>
<dbReference type="Proteomes" id="UP000002774">
    <property type="component" value="Chromosome"/>
</dbReference>